<evidence type="ECO:0000256" key="1">
    <source>
        <dbReference type="SAM" id="MobiDB-lite"/>
    </source>
</evidence>
<protein>
    <submittedName>
        <fullName evidence="3">Uncharacterized protein</fullName>
    </submittedName>
</protein>
<reference evidence="3 4" key="1">
    <citation type="submission" date="2013-07" db="EMBL/GenBank/DDBJ databases">
        <title>The Genome Sequence of Cryptococcus heveanensis BCC8398.</title>
        <authorList>
            <consortium name="The Broad Institute Genome Sequencing Platform"/>
            <person name="Cuomo C."/>
            <person name="Litvintseva A."/>
            <person name="Chen Y."/>
            <person name="Heitman J."/>
            <person name="Sun S."/>
            <person name="Springer D."/>
            <person name="Dromer F."/>
            <person name="Young S.K."/>
            <person name="Zeng Q."/>
            <person name="Gargeya S."/>
            <person name="Fitzgerald M."/>
            <person name="Abouelleil A."/>
            <person name="Alvarado L."/>
            <person name="Berlin A.M."/>
            <person name="Chapman S.B."/>
            <person name="Dewar J."/>
            <person name="Goldberg J."/>
            <person name="Griggs A."/>
            <person name="Gujja S."/>
            <person name="Hansen M."/>
            <person name="Howarth C."/>
            <person name="Imamovic A."/>
            <person name="Larimer J."/>
            <person name="McCowan C."/>
            <person name="Murphy C."/>
            <person name="Pearson M."/>
            <person name="Priest M."/>
            <person name="Roberts A."/>
            <person name="Saif S."/>
            <person name="Shea T."/>
            <person name="Sykes S."/>
            <person name="Wortman J."/>
            <person name="Nusbaum C."/>
            <person name="Birren B."/>
        </authorList>
    </citation>
    <scope>NUCLEOTIDE SEQUENCE [LARGE SCALE GENOMIC DNA]</scope>
    <source>
        <strain evidence="3 4">BCC8398</strain>
    </source>
</reference>
<dbReference type="OrthoDB" id="10619107at2759"/>
<keyword evidence="4" id="KW-1185">Reference proteome</keyword>
<accession>A0A1B9GIZ8</accession>
<sequence length="232" mass="24208">MLSVPLITLLLLLSTLSVGSATPTPITPTSVQIDHQSERSYAAFQEGVKGPEVYTDSPETNDPRSAVDPIAKRQTTAKDILRRATKRLTAPRAYSSTTPCGGFAGQTVILQTQFGYVGYPTTSVGPAGSLSNALTTTDAAIRFTFNSVCQLATSNGAILNTHSAGPADFLYVDVNVASYSPLTCHGDATNTLTCTRFSTATAGSFCSNGNRAFGFGNNCIGALVVTPILVDA</sequence>
<feature type="signal peptide" evidence="2">
    <location>
        <begin position="1"/>
        <end position="21"/>
    </location>
</feature>
<dbReference type="EMBL" id="KI669514">
    <property type="protein sequence ID" value="OCF30905.1"/>
    <property type="molecule type" value="Genomic_DNA"/>
</dbReference>
<organism evidence="3 4">
    <name type="scientific">Kwoniella heveanensis BCC8398</name>
    <dbReference type="NCBI Taxonomy" id="1296120"/>
    <lineage>
        <taxon>Eukaryota</taxon>
        <taxon>Fungi</taxon>
        <taxon>Dikarya</taxon>
        <taxon>Basidiomycota</taxon>
        <taxon>Agaricomycotina</taxon>
        <taxon>Tremellomycetes</taxon>
        <taxon>Tremellales</taxon>
        <taxon>Cryptococcaceae</taxon>
        <taxon>Kwoniella</taxon>
    </lineage>
</organism>
<dbReference type="AlphaFoldDB" id="A0A1B9GIZ8"/>
<evidence type="ECO:0000313" key="4">
    <source>
        <dbReference type="Proteomes" id="UP000092666"/>
    </source>
</evidence>
<reference evidence="4" key="2">
    <citation type="submission" date="2013-12" db="EMBL/GenBank/DDBJ databases">
        <title>Evolution of pathogenesis and genome organization in the Tremellales.</title>
        <authorList>
            <person name="Cuomo C."/>
            <person name="Litvintseva A."/>
            <person name="Heitman J."/>
            <person name="Chen Y."/>
            <person name="Sun S."/>
            <person name="Springer D."/>
            <person name="Dromer F."/>
            <person name="Young S."/>
            <person name="Zeng Q."/>
            <person name="Chapman S."/>
            <person name="Gujja S."/>
            <person name="Saif S."/>
            <person name="Birren B."/>
        </authorList>
    </citation>
    <scope>NUCLEOTIDE SEQUENCE [LARGE SCALE GENOMIC DNA]</scope>
    <source>
        <strain evidence="4">BCC8398</strain>
    </source>
</reference>
<gene>
    <name evidence="3" type="ORF">I316_07430</name>
</gene>
<name>A0A1B9GIZ8_9TREE</name>
<evidence type="ECO:0000256" key="2">
    <source>
        <dbReference type="SAM" id="SignalP"/>
    </source>
</evidence>
<proteinExistence type="predicted"/>
<evidence type="ECO:0000313" key="3">
    <source>
        <dbReference type="EMBL" id="OCF30905.1"/>
    </source>
</evidence>
<feature type="chain" id="PRO_5008627150" evidence="2">
    <location>
        <begin position="22"/>
        <end position="232"/>
    </location>
</feature>
<dbReference type="Proteomes" id="UP000092666">
    <property type="component" value="Unassembled WGS sequence"/>
</dbReference>
<keyword evidence="2" id="KW-0732">Signal</keyword>
<feature type="region of interest" description="Disordered" evidence="1">
    <location>
        <begin position="47"/>
        <end position="68"/>
    </location>
</feature>